<dbReference type="AlphaFoldDB" id="A0A0Q9YI54"/>
<proteinExistence type="predicted"/>
<dbReference type="EMBL" id="LKAJ02000001">
    <property type="protein sequence ID" value="MCS5712270.1"/>
    <property type="molecule type" value="Genomic_DNA"/>
</dbReference>
<dbReference type="Proteomes" id="UP000051497">
    <property type="component" value="Unassembled WGS sequence"/>
</dbReference>
<sequence length="178" mass="20336">MDTITQFGKKISSWFQDKLSTSNEDKAVLQQYHTELSNALKTLTKLNQELSQNRPILKTLSFSELELYVDDKHRHALIELKSKMKDEIIECYQLIDEFVAAGKTQNTNFEKFVSLYIRNGLSLTGISQYHPGKTNAYPEVNQQFDKLTQSSKSVMDNGLKSTKMLAQALKKIETIVPV</sequence>
<evidence type="ECO:0000313" key="3">
    <source>
        <dbReference type="Proteomes" id="UP000051497"/>
    </source>
</evidence>
<dbReference type="EMBL" id="LKAJ01000013">
    <property type="protein sequence ID" value="KRG20363.1"/>
    <property type="molecule type" value="Genomic_DNA"/>
</dbReference>
<accession>A0A0Q9YI54</accession>
<gene>
    <name evidence="2" type="ORF">HT99x_012580</name>
    <name evidence="1" type="ORF">HT99x_02613</name>
</gene>
<dbReference type="RefSeq" id="WP_139016638.1">
    <property type="nucleotide sequence ID" value="NZ_LKAJ02000001.1"/>
</dbReference>
<name>A0A0Q9YI54_9GAMM</name>
<reference evidence="2" key="2">
    <citation type="journal article" date="2016" name="Genome Announc.">
        <title>Draft Genome Sequences of Two Novel Amoeba-Resistant Intranuclear Bacteria, 'Candidatus Berkiella cookevillensis' and 'Candidatus Berkiella aquae'.</title>
        <authorList>
            <person name="Mehari Y.T."/>
            <person name="Arivett B.A."/>
            <person name="Farone A.L."/>
            <person name="Gunderson J.H."/>
            <person name="Farone M.B."/>
        </authorList>
    </citation>
    <scope>NUCLEOTIDE SEQUENCE</scope>
    <source>
        <strain evidence="2">HT99</strain>
    </source>
</reference>
<comment type="caution">
    <text evidence="1">The sequence shown here is derived from an EMBL/GenBank/DDBJ whole genome shotgun (WGS) entry which is preliminary data.</text>
</comment>
<dbReference type="STRING" id="295108.HT99x_02613"/>
<evidence type="ECO:0000313" key="2">
    <source>
        <dbReference type="EMBL" id="MCS5712270.1"/>
    </source>
</evidence>
<keyword evidence="3" id="KW-1185">Reference proteome</keyword>
<protein>
    <submittedName>
        <fullName evidence="1">Uncharacterized protein</fullName>
    </submittedName>
</protein>
<evidence type="ECO:0000313" key="1">
    <source>
        <dbReference type="EMBL" id="KRG20363.1"/>
    </source>
</evidence>
<organism evidence="1">
    <name type="scientific">Candidatus Berkiella aquae</name>
    <dbReference type="NCBI Taxonomy" id="295108"/>
    <lineage>
        <taxon>Bacteria</taxon>
        <taxon>Pseudomonadati</taxon>
        <taxon>Pseudomonadota</taxon>
        <taxon>Gammaproteobacteria</taxon>
        <taxon>Candidatus Berkiellales</taxon>
        <taxon>Candidatus Berkiellaceae</taxon>
        <taxon>Candidatus Berkiella</taxon>
    </lineage>
</organism>
<reference evidence="2" key="3">
    <citation type="submission" date="2021-06" db="EMBL/GenBank/DDBJ databases">
        <title>Genomic Description and Analysis of Intracellular Bacteria, Candidatus Berkiella cookevillensis and Candidatus Berkiella aquae.</title>
        <authorList>
            <person name="Kidane D.T."/>
            <person name="Mehari Y.T."/>
            <person name="Rice F.C."/>
            <person name="Arivett B.A."/>
            <person name="Farone A.L."/>
            <person name="Berk S.G."/>
            <person name="Farone M.B."/>
        </authorList>
    </citation>
    <scope>NUCLEOTIDE SEQUENCE</scope>
    <source>
        <strain evidence="2">HT99</strain>
    </source>
</reference>
<reference evidence="1" key="1">
    <citation type="submission" date="2015-09" db="EMBL/GenBank/DDBJ databases">
        <title>Draft Genome Sequences of Two Novel Amoeba-resistant Intranuclear Bacteria, Candidatus Berkiella cookevillensis and Candidatus Berkiella aquae.</title>
        <authorList>
            <person name="Mehari Y.T."/>
            <person name="Arivett B.A."/>
            <person name="Farone A.L."/>
            <person name="Gunderson J.H."/>
            <person name="Farone M.B."/>
        </authorList>
    </citation>
    <scope>NUCLEOTIDE SEQUENCE [LARGE SCALE GENOMIC DNA]</scope>
    <source>
        <strain evidence="1">HT99</strain>
    </source>
</reference>